<evidence type="ECO:0000259" key="5">
    <source>
        <dbReference type="Pfam" id="PF02782"/>
    </source>
</evidence>
<accession>A0ABU7RIL3</accession>
<comment type="caution">
    <text evidence="6">The sequence shown here is derived from an EMBL/GenBank/DDBJ whole genome shotgun (WGS) entry which is preliminary data.</text>
</comment>
<proteinExistence type="inferred from homology"/>
<dbReference type="InterPro" id="IPR050406">
    <property type="entry name" value="FGGY_Carb_Kinase"/>
</dbReference>
<evidence type="ECO:0000313" key="6">
    <source>
        <dbReference type="EMBL" id="MEE6187845.1"/>
    </source>
</evidence>
<dbReference type="InterPro" id="IPR043129">
    <property type="entry name" value="ATPase_NBD"/>
</dbReference>
<evidence type="ECO:0000256" key="2">
    <source>
        <dbReference type="ARBA" id="ARBA00022679"/>
    </source>
</evidence>
<organism evidence="6 7">
    <name type="scientific">Niabella digestorum</name>
    <dbReference type="NCBI Taxonomy" id="3117701"/>
    <lineage>
        <taxon>Bacteria</taxon>
        <taxon>Pseudomonadati</taxon>
        <taxon>Bacteroidota</taxon>
        <taxon>Chitinophagia</taxon>
        <taxon>Chitinophagales</taxon>
        <taxon>Chitinophagaceae</taxon>
        <taxon>Niabella</taxon>
    </lineage>
</organism>
<dbReference type="EMBL" id="JAZGLY010000006">
    <property type="protein sequence ID" value="MEE6187845.1"/>
    <property type="molecule type" value="Genomic_DNA"/>
</dbReference>
<dbReference type="Pfam" id="PF02782">
    <property type="entry name" value="FGGY_C"/>
    <property type="match status" value="1"/>
</dbReference>
<name>A0ABU7RIL3_9BACT</name>
<dbReference type="PANTHER" id="PTHR43095">
    <property type="entry name" value="SUGAR KINASE"/>
    <property type="match status" value="1"/>
</dbReference>
<feature type="domain" description="Carbohydrate kinase FGGY C-terminal" evidence="5">
    <location>
        <begin position="303"/>
        <end position="430"/>
    </location>
</feature>
<dbReference type="Pfam" id="PF00370">
    <property type="entry name" value="FGGY_N"/>
    <property type="match status" value="1"/>
</dbReference>
<evidence type="ECO:0000256" key="3">
    <source>
        <dbReference type="ARBA" id="ARBA00022777"/>
    </source>
</evidence>
<evidence type="ECO:0000313" key="7">
    <source>
        <dbReference type="Proteomes" id="UP001357452"/>
    </source>
</evidence>
<sequence>MDEAYFIGIDLGTQGLRVVILDNKGNIAASSEQGFTLSPEMRMEQNPNEWWEVCVQCLEKAVAQLSAFQKAAVRAVAVDSTSGTVIPIDKEYQPLHNAIMYSDQRSAEHAKHCTAVAKQRHPHGFTGFSWSTGLAKMVWFINTFPEKADRIFKWIHAAEFITGKLSGVWHVTDYTNVLKSGFDLAALYWPDYISDVLGIRKDWLQEVLPSGRVIGTLNKDLSQQLGLPSNVAVTTGLTDGCASQVASGAMRPGQWNTTIGTTLVIKGVSVKEIKDPENRIYNHRHPAGFWMPGGAGNIGADWVSAGFKDELEHYNNAAVTLTPTGQIAYPLLQKGERFPFLAPEVSGFAPENVSKEVLYTANMEGVAYAERYAYELISNLSGEEVSEIYTAGGASNSDIWLQIRSDIMQKPICKMKYVSGAVGAAIVAASTTYFKDITEATAALTQAEKWISPRSDMHQQYNDLYGRFLNTMKDKGFLK</sequence>
<keyword evidence="2" id="KW-0808">Transferase</keyword>
<evidence type="ECO:0000256" key="1">
    <source>
        <dbReference type="ARBA" id="ARBA00009156"/>
    </source>
</evidence>
<dbReference type="PIRSF" id="PIRSF000538">
    <property type="entry name" value="GlpK"/>
    <property type="match status" value="1"/>
</dbReference>
<keyword evidence="7" id="KW-1185">Reference proteome</keyword>
<feature type="domain" description="Carbohydrate kinase FGGY N-terminal" evidence="4">
    <location>
        <begin position="5"/>
        <end position="244"/>
    </location>
</feature>
<gene>
    <name evidence="6" type="ORF">V2H41_11235</name>
</gene>
<evidence type="ECO:0000259" key="4">
    <source>
        <dbReference type="Pfam" id="PF00370"/>
    </source>
</evidence>
<comment type="similarity">
    <text evidence="1">Belongs to the FGGY kinase family.</text>
</comment>
<dbReference type="CDD" id="cd07783">
    <property type="entry name" value="ASKHA_NBD_FGGY_SePSK_AtXK1-like"/>
    <property type="match status" value="1"/>
</dbReference>
<dbReference type="InterPro" id="IPR018484">
    <property type="entry name" value="FGGY_N"/>
</dbReference>
<dbReference type="RefSeq" id="WP_330975252.1">
    <property type="nucleotide sequence ID" value="NZ_JAZGLY010000006.1"/>
</dbReference>
<dbReference type="Gene3D" id="3.30.420.40">
    <property type="match status" value="2"/>
</dbReference>
<keyword evidence="3 6" id="KW-0418">Kinase</keyword>
<protein>
    <submittedName>
        <fullName evidence="6">FGGY-family carbohydrate kinase</fullName>
    </submittedName>
</protein>
<dbReference type="SUPFAM" id="SSF53067">
    <property type="entry name" value="Actin-like ATPase domain"/>
    <property type="match status" value="2"/>
</dbReference>
<reference evidence="6 7" key="1">
    <citation type="submission" date="2024-01" db="EMBL/GenBank/DDBJ databases">
        <title>Niabella digestum sp. nov., isolated from waste digestion system.</title>
        <authorList>
            <person name="Zhang L."/>
        </authorList>
    </citation>
    <scope>NUCLEOTIDE SEQUENCE [LARGE SCALE GENOMIC DNA]</scope>
    <source>
        <strain evidence="6 7">A18</strain>
    </source>
</reference>
<dbReference type="InterPro" id="IPR000577">
    <property type="entry name" value="Carb_kinase_FGGY"/>
</dbReference>
<dbReference type="GO" id="GO:0016301">
    <property type="term" value="F:kinase activity"/>
    <property type="evidence" value="ECO:0007669"/>
    <property type="project" value="UniProtKB-KW"/>
</dbReference>
<dbReference type="Proteomes" id="UP001357452">
    <property type="component" value="Unassembled WGS sequence"/>
</dbReference>
<dbReference type="InterPro" id="IPR018485">
    <property type="entry name" value="FGGY_C"/>
</dbReference>